<feature type="non-terminal residue" evidence="7">
    <location>
        <position position="222"/>
    </location>
</feature>
<keyword evidence="2" id="KW-0690">Ribosome biogenesis</keyword>
<evidence type="ECO:0000256" key="1">
    <source>
        <dbReference type="ARBA" id="ARBA00022490"/>
    </source>
</evidence>
<proteinExistence type="inferred from homology"/>
<keyword evidence="8" id="KW-1185">Reference proteome</keyword>
<dbReference type="InterPro" id="IPR009000">
    <property type="entry name" value="Transl_B-barrel_sf"/>
</dbReference>
<evidence type="ECO:0000259" key="5">
    <source>
        <dbReference type="Pfam" id="PF01782"/>
    </source>
</evidence>
<evidence type="ECO:0000259" key="6">
    <source>
        <dbReference type="Pfam" id="PF24986"/>
    </source>
</evidence>
<gene>
    <name evidence="7" type="ORF">DSTB1V02_LOCUS14398</name>
</gene>
<keyword evidence="1" id="KW-0963">Cytoplasm</keyword>
<evidence type="ECO:0008006" key="9">
    <source>
        <dbReference type="Google" id="ProtNLM"/>
    </source>
</evidence>
<dbReference type="Gene3D" id="2.30.30.240">
    <property type="entry name" value="PRC-barrel domain"/>
    <property type="match status" value="1"/>
</dbReference>
<dbReference type="InterPro" id="IPR056792">
    <property type="entry name" value="PRC_RimM"/>
</dbReference>
<evidence type="ECO:0000256" key="4">
    <source>
        <dbReference type="ARBA" id="ARBA00023186"/>
    </source>
</evidence>
<dbReference type="PANTHER" id="PTHR33692:SF1">
    <property type="entry name" value="RIBOSOME MATURATION FACTOR RIMM"/>
    <property type="match status" value="1"/>
</dbReference>
<keyword evidence="3" id="KW-0698">rRNA processing</keyword>
<dbReference type="InterPro" id="IPR036976">
    <property type="entry name" value="RimM_N_sf"/>
</dbReference>
<protein>
    <recommendedName>
        <fullName evidence="9">Ribosome maturation factor RimM</fullName>
    </recommendedName>
</protein>
<dbReference type="InterPro" id="IPR002676">
    <property type="entry name" value="RimM_N"/>
</dbReference>
<feature type="domain" description="RimM N-terminal" evidence="5">
    <location>
        <begin position="45"/>
        <end position="134"/>
    </location>
</feature>
<dbReference type="InterPro" id="IPR011033">
    <property type="entry name" value="PRC_barrel-like_sf"/>
</dbReference>
<dbReference type="Proteomes" id="UP000677054">
    <property type="component" value="Unassembled WGS sequence"/>
</dbReference>
<feature type="domain" description="Ribosome maturation factor RimM PRC barrel" evidence="6">
    <location>
        <begin position="147"/>
        <end position="221"/>
    </location>
</feature>
<name>A0A7R9FTI4_9CRUS</name>
<reference evidence="7" key="1">
    <citation type="submission" date="2020-11" db="EMBL/GenBank/DDBJ databases">
        <authorList>
            <person name="Tran Van P."/>
        </authorList>
    </citation>
    <scope>NUCLEOTIDE SEQUENCE</scope>
</reference>
<dbReference type="OrthoDB" id="532420at2759"/>
<dbReference type="NCBIfam" id="TIGR02273">
    <property type="entry name" value="16S_RimM"/>
    <property type="match status" value="1"/>
</dbReference>
<organism evidence="7">
    <name type="scientific">Darwinula stevensoni</name>
    <dbReference type="NCBI Taxonomy" id="69355"/>
    <lineage>
        <taxon>Eukaryota</taxon>
        <taxon>Metazoa</taxon>
        <taxon>Ecdysozoa</taxon>
        <taxon>Arthropoda</taxon>
        <taxon>Crustacea</taxon>
        <taxon>Oligostraca</taxon>
        <taxon>Ostracoda</taxon>
        <taxon>Podocopa</taxon>
        <taxon>Podocopida</taxon>
        <taxon>Darwinulocopina</taxon>
        <taxon>Darwinuloidea</taxon>
        <taxon>Darwinulidae</taxon>
        <taxon>Darwinula</taxon>
    </lineage>
</organism>
<dbReference type="HAMAP" id="MF_00014">
    <property type="entry name" value="Ribosome_mat_RimM"/>
    <property type="match status" value="1"/>
</dbReference>
<dbReference type="SUPFAM" id="SSF50346">
    <property type="entry name" value="PRC-barrel domain"/>
    <property type="match status" value="1"/>
</dbReference>
<keyword evidence="4" id="KW-0143">Chaperone</keyword>
<dbReference type="GO" id="GO:0005840">
    <property type="term" value="C:ribosome"/>
    <property type="evidence" value="ECO:0007669"/>
    <property type="project" value="InterPro"/>
</dbReference>
<evidence type="ECO:0000256" key="2">
    <source>
        <dbReference type="ARBA" id="ARBA00022517"/>
    </source>
</evidence>
<evidence type="ECO:0000256" key="3">
    <source>
        <dbReference type="ARBA" id="ARBA00022552"/>
    </source>
</evidence>
<dbReference type="EMBL" id="LR910872">
    <property type="protein sequence ID" value="CAD7254652.1"/>
    <property type="molecule type" value="Genomic_DNA"/>
</dbReference>
<accession>A0A7R9FTI4</accession>
<sequence length="222" mass="24811">PLKARMACALIQRALTTGKVLALKCRQLLHVCLNSSSTTPEWIELGHIVDAFGLDGSVKIHPYNPNPEALLTARIWHLQPNLLLPNVKHAQAFKVKVIRSKVHGASVIAKLIDIDDRDDAIALKGCVVCITRDQLPTLNGETDGYYWVDLIGCQVRNQEDELIGKVDRLIDNGVQQVLCVKRTLTEGEEFSEFETLIPFVNQYVLNVDIAAKLIKVDWGMDY</sequence>
<evidence type="ECO:0000313" key="7">
    <source>
        <dbReference type="EMBL" id="CAD7254652.1"/>
    </source>
</evidence>
<dbReference type="PANTHER" id="PTHR33692">
    <property type="entry name" value="RIBOSOME MATURATION FACTOR RIMM"/>
    <property type="match status" value="1"/>
</dbReference>
<dbReference type="Pfam" id="PF24986">
    <property type="entry name" value="PRC_RimM"/>
    <property type="match status" value="1"/>
</dbReference>
<dbReference type="Gene3D" id="2.40.30.60">
    <property type="entry name" value="RimM"/>
    <property type="match status" value="1"/>
</dbReference>
<dbReference type="SUPFAM" id="SSF50447">
    <property type="entry name" value="Translation proteins"/>
    <property type="match status" value="1"/>
</dbReference>
<dbReference type="GO" id="GO:0043022">
    <property type="term" value="F:ribosome binding"/>
    <property type="evidence" value="ECO:0007669"/>
    <property type="project" value="InterPro"/>
</dbReference>
<dbReference type="GO" id="GO:0006364">
    <property type="term" value="P:rRNA processing"/>
    <property type="evidence" value="ECO:0007669"/>
    <property type="project" value="UniProtKB-KW"/>
</dbReference>
<dbReference type="AlphaFoldDB" id="A0A7R9FTI4"/>
<evidence type="ECO:0000313" key="8">
    <source>
        <dbReference type="Proteomes" id="UP000677054"/>
    </source>
</evidence>
<dbReference type="EMBL" id="CAJPEV010011354">
    <property type="protein sequence ID" value="CAG0906223.1"/>
    <property type="molecule type" value="Genomic_DNA"/>
</dbReference>
<dbReference type="Pfam" id="PF01782">
    <property type="entry name" value="RimM"/>
    <property type="match status" value="1"/>
</dbReference>
<dbReference type="InterPro" id="IPR011961">
    <property type="entry name" value="RimM"/>
</dbReference>